<evidence type="ECO:0000259" key="3">
    <source>
        <dbReference type="PROSITE" id="PS51186"/>
    </source>
</evidence>
<evidence type="ECO:0000313" key="5">
    <source>
        <dbReference type="EMBL" id="MCG2672921.1"/>
    </source>
</evidence>
<dbReference type="Pfam" id="PF00583">
    <property type="entry name" value="Acetyltransf_1"/>
    <property type="match status" value="1"/>
</dbReference>
<evidence type="ECO:0000256" key="1">
    <source>
        <dbReference type="ARBA" id="ARBA00022679"/>
    </source>
</evidence>
<dbReference type="Proteomes" id="UP001139054">
    <property type="component" value="Unassembled WGS sequence"/>
</dbReference>
<feature type="domain" description="N-acetyltransferase" evidence="3">
    <location>
        <begin position="1"/>
        <end position="62"/>
    </location>
</feature>
<dbReference type="AlphaFoldDB" id="A0A9X1RDB9"/>
<sequence length="69" mass="7656">MRGRGIGTAILQSLMEEARQTNREIRLKVASSNPAALRLYLRLGFAPVGALPLYTELAWSVDGSQRRVE</sequence>
<evidence type="ECO:0000256" key="2">
    <source>
        <dbReference type="ARBA" id="ARBA00023315"/>
    </source>
</evidence>
<dbReference type="PROSITE" id="PS51186">
    <property type="entry name" value="GNAT"/>
    <property type="match status" value="1"/>
</dbReference>
<dbReference type="Gene3D" id="3.40.630.30">
    <property type="match status" value="1"/>
</dbReference>
<organism evidence="4 7">
    <name type="scientific">Bradyrhizobium zhengyangense</name>
    <dbReference type="NCBI Taxonomy" id="2911009"/>
    <lineage>
        <taxon>Bacteria</taxon>
        <taxon>Pseudomonadati</taxon>
        <taxon>Pseudomonadota</taxon>
        <taxon>Alphaproteobacteria</taxon>
        <taxon>Hyphomicrobiales</taxon>
        <taxon>Nitrobacteraceae</taxon>
        <taxon>Bradyrhizobium</taxon>
    </lineage>
</organism>
<name>A0A9X1RDB9_9BRAD</name>
<keyword evidence="2" id="KW-0012">Acyltransferase</keyword>
<gene>
    <name evidence="5" type="ORF">L6637_39035</name>
    <name evidence="4" type="ORF">L6654_36650</name>
</gene>
<dbReference type="SUPFAM" id="SSF55729">
    <property type="entry name" value="Acyl-CoA N-acyltransferases (Nat)"/>
    <property type="match status" value="1"/>
</dbReference>
<evidence type="ECO:0000313" key="7">
    <source>
        <dbReference type="Proteomes" id="UP001139054"/>
    </source>
</evidence>
<evidence type="ECO:0000313" key="6">
    <source>
        <dbReference type="Proteomes" id="UP001139012"/>
    </source>
</evidence>
<dbReference type="InterPro" id="IPR000182">
    <property type="entry name" value="GNAT_dom"/>
</dbReference>
<dbReference type="PANTHER" id="PTHR43420:SF47">
    <property type="entry name" value="N-ACETYLTRANSFERASE DOMAIN-CONTAINING PROTEIN"/>
    <property type="match status" value="1"/>
</dbReference>
<dbReference type="EMBL" id="JAKLTY010000037">
    <property type="protein sequence ID" value="MCG2632152.1"/>
    <property type="molecule type" value="Genomic_DNA"/>
</dbReference>
<comment type="caution">
    <text evidence="4">The sequence shown here is derived from an EMBL/GenBank/DDBJ whole genome shotgun (WGS) entry which is preliminary data.</text>
</comment>
<keyword evidence="1" id="KW-0808">Transferase</keyword>
<keyword evidence="6" id="KW-1185">Reference proteome</keyword>
<dbReference type="InterPro" id="IPR050680">
    <property type="entry name" value="YpeA/RimI_acetyltransf"/>
</dbReference>
<proteinExistence type="predicted"/>
<dbReference type="InterPro" id="IPR016181">
    <property type="entry name" value="Acyl_CoA_acyltransferase"/>
</dbReference>
<evidence type="ECO:0000313" key="4">
    <source>
        <dbReference type="EMBL" id="MCG2632152.1"/>
    </source>
</evidence>
<protein>
    <submittedName>
        <fullName evidence="4">GNAT family N-acetyltransferase</fullName>
    </submittedName>
</protein>
<dbReference type="Proteomes" id="UP001139012">
    <property type="component" value="Unassembled WGS sequence"/>
</dbReference>
<reference evidence="4" key="1">
    <citation type="submission" date="2022-01" db="EMBL/GenBank/DDBJ databases">
        <title>Genome sequnece data of strain Bradyrhizobium sp. nov.</title>
        <authorList>
            <person name="Zhang J."/>
        </authorList>
    </citation>
    <scope>NUCLEOTIDE SEQUENCE</scope>
    <source>
        <strain evidence="5">WYCCWR 12774</strain>
        <strain evidence="4">WYCCWR 13023</strain>
    </source>
</reference>
<dbReference type="EMBL" id="JAKLUA010000028">
    <property type="protein sequence ID" value="MCG2672921.1"/>
    <property type="molecule type" value="Genomic_DNA"/>
</dbReference>
<dbReference type="GO" id="GO:0016747">
    <property type="term" value="F:acyltransferase activity, transferring groups other than amino-acyl groups"/>
    <property type="evidence" value="ECO:0007669"/>
    <property type="project" value="InterPro"/>
</dbReference>
<accession>A0A9X1RDB9</accession>
<dbReference type="PANTHER" id="PTHR43420">
    <property type="entry name" value="ACETYLTRANSFERASE"/>
    <property type="match status" value="1"/>
</dbReference>